<dbReference type="PRINTS" id="PR00237">
    <property type="entry name" value="GPCRRHODOPSN"/>
</dbReference>
<feature type="modified residue" description="N6-(retinylidene)lysine" evidence="21">
    <location>
        <position position="288"/>
    </location>
</feature>
<keyword evidence="5 22" id="KW-0812">Transmembrane</keyword>
<keyword evidence="2 22" id="KW-0600">Photoreceptor protein</keyword>
<dbReference type="GO" id="GO:0004930">
    <property type="term" value="F:G protein-coupled receptor activity"/>
    <property type="evidence" value="ECO:0007669"/>
    <property type="project" value="UniProtKB-KW"/>
</dbReference>
<keyword evidence="12 22" id="KW-0675">Receptor</keyword>
<keyword evidence="8 21" id="KW-0157">Chromophore</keyword>
<feature type="site" description="Plays an important role in the conformation switch to the active conformation" evidence="17">
    <location>
        <position position="113"/>
    </location>
</feature>
<dbReference type="PROSITE" id="PS50262">
    <property type="entry name" value="G_PROTEIN_RECEP_F1_2"/>
    <property type="match status" value="1"/>
</dbReference>
<keyword evidence="4 22" id="KW-0716">Sensory transduction</keyword>
<dbReference type="SUPFAM" id="SSF81321">
    <property type="entry name" value="Family A G protein-coupled receptor-like"/>
    <property type="match status" value="1"/>
</dbReference>
<evidence type="ECO:0000256" key="12">
    <source>
        <dbReference type="ARBA" id="ARBA00023170"/>
    </source>
</evidence>
<keyword evidence="3" id="KW-0597">Phosphoprotein</keyword>
<feature type="domain" description="G-protein coupled receptors family 1 profile" evidence="23">
    <location>
        <begin position="54"/>
        <end position="298"/>
    </location>
</feature>
<evidence type="ECO:0000256" key="4">
    <source>
        <dbReference type="ARBA" id="ARBA00022606"/>
    </source>
</evidence>
<keyword evidence="11 18" id="KW-1015">Disulfide bond</keyword>
<evidence type="ECO:0000256" key="17">
    <source>
        <dbReference type="PIRSR" id="PIRSR600732-2"/>
    </source>
</evidence>
<feature type="transmembrane region" description="Helical" evidence="22">
    <location>
        <begin position="203"/>
        <end position="224"/>
    </location>
</feature>
<evidence type="ECO:0000256" key="19">
    <source>
        <dbReference type="PIRSR" id="PIRSR600732-4"/>
    </source>
</evidence>
<accession>A0A2D0TAW0</accession>
<evidence type="ECO:0000256" key="16">
    <source>
        <dbReference type="PIRSR" id="PIRSR600732-1"/>
    </source>
</evidence>
<feature type="transmembrane region" description="Helical" evidence="22">
    <location>
        <begin position="245"/>
        <end position="268"/>
    </location>
</feature>
<keyword evidence="9 22" id="KW-0297">G-protein coupled receptor</keyword>
<dbReference type="OMA" id="SAGWHIF"/>
<organism evidence="24 25">
    <name type="scientific">Ictalurus punctatus</name>
    <name type="common">Channel catfish</name>
    <name type="synonym">Silurus punctatus</name>
    <dbReference type="NCBI Taxonomy" id="7998"/>
    <lineage>
        <taxon>Eukaryota</taxon>
        <taxon>Metazoa</taxon>
        <taxon>Chordata</taxon>
        <taxon>Craniata</taxon>
        <taxon>Vertebrata</taxon>
        <taxon>Euteleostomi</taxon>
        <taxon>Actinopterygii</taxon>
        <taxon>Neopterygii</taxon>
        <taxon>Teleostei</taxon>
        <taxon>Ostariophysi</taxon>
        <taxon>Siluriformes</taxon>
        <taxon>Ictaluridae</taxon>
        <taxon>Ictalurus</taxon>
    </lineage>
</organism>
<dbReference type="Gene3D" id="1.20.1070.10">
    <property type="entry name" value="Rhodopsin 7-helix transmembrane proteins"/>
    <property type="match status" value="1"/>
</dbReference>
<evidence type="ECO:0000256" key="20">
    <source>
        <dbReference type="PIRSR" id="PIRSR600732-5"/>
    </source>
</evidence>
<keyword evidence="24" id="KW-1185">Reference proteome</keyword>
<feature type="transmembrane region" description="Helical" evidence="22">
    <location>
        <begin position="72"/>
        <end position="95"/>
    </location>
</feature>
<evidence type="ECO:0000256" key="14">
    <source>
        <dbReference type="ARBA" id="ARBA00023224"/>
    </source>
</evidence>
<evidence type="ECO:0000256" key="5">
    <source>
        <dbReference type="ARBA" id="ARBA00022692"/>
    </source>
</evidence>
<evidence type="ECO:0000256" key="6">
    <source>
        <dbReference type="ARBA" id="ARBA00022925"/>
    </source>
</evidence>
<keyword evidence="14 22" id="KW-0807">Transducer</keyword>
<dbReference type="GO" id="GO:0016020">
    <property type="term" value="C:membrane"/>
    <property type="evidence" value="ECO:0007669"/>
    <property type="project" value="UniProtKB-SubCell"/>
</dbReference>
<evidence type="ECO:0000256" key="3">
    <source>
        <dbReference type="ARBA" id="ARBA00022553"/>
    </source>
</evidence>
<gene>
    <name evidence="25" type="primary">rhol</name>
</gene>
<dbReference type="InterPro" id="IPR001760">
    <property type="entry name" value="Opsin"/>
</dbReference>
<evidence type="ECO:0000256" key="18">
    <source>
        <dbReference type="PIRSR" id="PIRSR600732-3"/>
    </source>
</evidence>
<evidence type="ECO:0000256" key="13">
    <source>
        <dbReference type="ARBA" id="ARBA00023180"/>
    </source>
</evidence>
<keyword evidence="16" id="KW-0479">Metal-binding</keyword>
<name>A0A2D0TAW0_ICTPU</name>
<keyword evidence="6 21" id="KW-0681">Retinal protein</keyword>
<keyword evidence="20" id="KW-0449">Lipoprotein</keyword>
<dbReference type="OrthoDB" id="2101615at2759"/>
<feature type="binding site" evidence="16">
    <location>
        <position position="201"/>
    </location>
    <ligand>
        <name>Zn(2+)</name>
        <dbReference type="ChEBI" id="CHEBI:29105"/>
    </ligand>
</feature>
<dbReference type="Pfam" id="PF10413">
    <property type="entry name" value="Rhodopsin_N"/>
    <property type="match status" value="1"/>
</dbReference>
<dbReference type="KEGG" id="ipu:108280996"/>
<feature type="binding site" evidence="16">
    <location>
        <position position="271"/>
    </location>
    <ligand>
        <name>Zn(2+)</name>
        <dbReference type="ChEBI" id="CHEBI:29105"/>
    </ligand>
</feature>
<dbReference type="GO" id="GO:0046872">
    <property type="term" value="F:metal ion binding"/>
    <property type="evidence" value="ECO:0007669"/>
    <property type="project" value="UniProtKB-KW"/>
</dbReference>
<evidence type="ECO:0000256" key="15">
    <source>
        <dbReference type="ARBA" id="ARBA00023305"/>
    </source>
</evidence>
<dbReference type="GO" id="GO:0007602">
    <property type="term" value="P:phototransduction"/>
    <property type="evidence" value="ECO:0007669"/>
    <property type="project" value="UniProtKB-KW"/>
</dbReference>
<dbReference type="PRINTS" id="PR00579">
    <property type="entry name" value="RHODOPSIN"/>
</dbReference>
<dbReference type="Proteomes" id="UP000221080">
    <property type="component" value="Chromosome 21"/>
</dbReference>
<evidence type="ECO:0000256" key="9">
    <source>
        <dbReference type="ARBA" id="ARBA00023040"/>
    </source>
</evidence>
<keyword evidence="13 19" id="KW-0325">Glycoprotein</keyword>
<dbReference type="RefSeq" id="XP_017352009.1">
    <property type="nucleotide sequence ID" value="XM_017496520.3"/>
</dbReference>
<dbReference type="Pfam" id="PF00001">
    <property type="entry name" value="7tm_1"/>
    <property type="match status" value="1"/>
</dbReference>
<evidence type="ECO:0000313" key="24">
    <source>
        <dbReference type="Proteomes" id="UP000221080"/>
    </source>
</evidence>
<evidence type="ECO:0000256" key="22">
    <source>
        <dbReference type="RuleBase" id="RU004951"/>
    </source>
</evidence>
<evidence type="ECO:0000256" key="2">
    <source>
        <dbReference type="ARBA" id="ARBA00022543"/>
    </source>
</evidence>
<dbReference type="InterPro" id="IPR000732">
    <property type="entry name" value="Rhodopsin"/>
</dbReference>
<reference evidence="25" key="2">
    <citation type="submission" date="2025-08" db="UniProtKB">
        <authorList>
            <consortium name="RefSeq"/>
        </authorList>
    </citation>
    <scope>IDENTIFICATION</scope>
    <source>
        <tissue evidence="25">Blood</tissue>
    </source>
</reference>
<feature type="transmembrane region" description="Helical" evidence="22">
    <location>
        <begin position="153"/>
        <end position="173"/>
    </location>
</feature>
<comment type="PTM">
    <text evidence="21">Contains one covalently linked retinal chromophore.</text>
</comment>
<sequence>MNGTEGPDFYIPMSNATGVVRSPHEYPQYYLAEPWVFSFLTIYMFFLIIVGFPVNLFTLVVTVLHKNLRTPIYYILVNIAVVDLFVIAVSFPFTMHAAMHGYFVRGQVGCNFEGFFGGHGILTTLWCLVVLAVERCMVSFRPGMDIHSRRRFVIKGVRFIWLMAFSWSLPPLFEWSRYIPEGLQCSCGVDYYTLKPELFNESFINYMFTVHVVVPLTVISVCLGRLLCVVNSDALDKTERDANRVTVVMTLGFFVCWLPYVSAGWHIFSNQGSAFSPLTMTLTAFFAKSAVVHVPLLFIAMDKPLRQCMFITLCQIKNHFADDDGASKSESSSASVAPA</sequence>
<evidence type="ECO:0000259" key="23">
    <source>
        <dbReference type="PROSITE" id="PS50262"/>
    </source>
</evidence>
<evidence type="ECO:0000256" key="11">
    <source>
        <dbReference type="ARBA" id="ARBA00023157"/>
    </source>
</evidence>
<feature type="transmembrane region" description="Helical" evidence="22">
    <location>
        <begin position="280"/>
        <end position="300"/>
    </location>
</feature>
<keyword evidence="7 22" id="KW-1133">Transmembrane helix</keyword>
<dbReference type="PANTHER" id="PTHR24240">
    <property type="entry name" value="OPSIN"/>
    <property type="match status" value="1"/>
</dbReference>
<dbReference type="STRING" id="7998.ENSIPUP00000033787"/>
<feature type="transmembrane region" description="Helical" evidence="22">
    <location>
        <begin position="35"/>
        <end position="60"/>
    </location>
</feature>
<dbReference type="PRINTS" id="PR00238">
    <property type="entry name" value="OPSIN"/>
</dbReference>
<feature type="transmembrane region" description="Helical" evidence="22">
    <location>
        <begin position="115"/>
        <end position="133"/>
    </location>
</feature>
<evidence type="ECO:0000256" key="8">
    <source>
        <dbReference type="ARBA" id="ARBA00022991"/>
    </source>
</evidence>
<keyword evidence="15" id="KW-0844">Vision</keyword>
<dbReference type="AlphaFoldDB" id="A0A2D0TAW0"/>
<dbReference type="GO" id="GO:0009881">
    <property type="term" value="F:photoreceptor activity"/>
    <property type="evidence" value="ECO:0007669"/>
    <property type="project" value="UniProtKB-KW"/>
</dbReference>
<dbReference type="GeneID" id="108280996"/>
<dbReference type="InterPro" id="IPR019477">
    <property type="entry name" value="Rhodopsin_N"/>
</dbReference>
<dbReference type="InterPro" id="IPR050125">
    <property type="entry name" value="GPCR_opsins"/>
</dbReference>
<protein>
    <recommendedName>
        <fullName evidence="22">Rhodopsin</fullName>
    </recommendedName>
</protein>
<feature type="glycosylation site" description="N-linked (GlcNAc...) asparagine" evidence="19">
    <location>
        <position position="15"/>
    </location>
</feature>
<dbReference type="InterPro" id="IPR000276">
    <property type="entry name" value="GPCR_Rhodpsn"/>
</dbReference>
<keyword evidence="10 22" id="KW-0472">Membrane</keyword>
<feature type="glycosylation site" description="N-linked (GlcNAc...) asparagine" evidence="19">
    <location>
        <position position="2"/>
    </location>
</feature>
<dbReference type="GO" id="GO:0007601">
    <property type="term" value="P:visual perception"/>
    <property type="evidence" value="ECO:0007669"/>
    <property type="project" value="UniProtKB-KW"/>
</dbReference>
<dbReference type="InterPro" id="IPR017452">
    <property type="entry name" value="GPCR_Rhodpsn_7TM"/>
</dbReference>
<dbReference type="CTD" id="562845"/>
<keyword evidence="16" id="KW-0862">Zinc</keyword>
<reference evidence="24" key="1">
    <citation type="journal article" date="2016" name="Nat. Commun.">
        <title>The channel catfish genome sequence provides insights into the evolution of scale formation in teleosts.</title>
        <authorList>
            <person name="Liu Z."/>
            <person name="Liu S."/>
            <person name="Yao J."/>
            <person name="Bao L."/>
            <person name="Zhang J."/>
            <person name="Li Y."/>
            <person name="Jiang C."/>
            <person name="Sun L."/>
            <person name="Wang R."/>
            <person name="Zhang Y."/>
            <person name="Zhou T."/>
            <person name="Zeng Q."/>
            <person name="Fu Q."/>
            <person name="Gao S."/>
            <person name="Li N."/>
            <person name="Koren S."/>
            <person name="Jiang Y."/>
            <person name="Zimin A."/>
            <person name="Xu P."/>
            <person name="Phillippy A.M."/>
            <person name="Geng X."/>
            <person name="Song L."/>
            <person name="Sun F."/>
            <person name="Li C."/>
            <person name="Wang X."/>
            <person name="Chen A."/>
            <person name="Jin Y."/>
            <person name="Yuan Z."/>
            <person name="Yang Y."/>
            <person name="Tan S."/>
            <person name="Peatman E."/>
            <person name="Lu J."/>
            <person name="Qin Z."/>
            <person name="Dunham R."/>
            <person name="Li Z."/>
            <person name="Sonstegard T."/>
            <person name="Feng J."/>
            <person name="Danzmann R.G."/>
            <person name="Schroeder S."/>
            <person name="Scheffler B."/>
            <person name="Duke M.V."/>
            <person name="Ballard L."/>
            <person name="Kucuktas H."/>
            <person name="Kaltenboeck L."/>
            <person name="Liu H."/>
            <person name="Armbruster J."/>
            <person name="Xie Y."/>
            <person name="Kirby M.L."/>
            <person name="Tian Y."/>
            <person name="Flanagan M.E."/>
            <person name="Mu W."/>
            <person name="Waldbieser G.C."/>
        </authorList>
    </citation>
    <scope>NUCLEOTIDE SEQUENCE [LARGE SCALE GENOMIC DNA]</scope>
    <source>
        <strain evidence="24">SDA103</strain>
    </source>
</reference>
<evidence type="ECO:0000256" key="7">
    <source>
        <dbReference type="ARBA" id="ARBA00022989"/>
    </source>
</evidence>
<feature type="lipid moiety-binding region" description="S-palmitoyl cysteine" evidence="20">
    <location>
        <position position="314"/>
    </location>
</feature>
<feature type="disulfide bond" evidence="18">
    <location>
        <begin position="110"/>
        <end position="187"/>
    </location>
</feature>
<evidence type="ECO:0000313" key="25">
    <source>
        <dbReference type="RefSeq" id="XP_017352009.1"/>
    </source>
</evidence>
<comment type="similarity">
    <text evidence="22">Belongs to the G-protein coupled receptor 1 family. Opsin subfamily.</text>
</comment>
<proteinExistence type="inferred from homology"/>
<evidence type="ECO:0000256" key="10">
    <source>
        <dbReference type="ARBA" id="ARBA00023136"/>
    </source>
</evidence>
<comment type="subcellular location">
    <subcellularLocation>
        <location evidence="1 22">Membrane</location>
        <topology evidence="1 22">Multi-pass membrane protein</topology>
    </subcellularLocation>
</comment>
<evidence type="ECO:0000256" key="21">
    <source>
        <dbReference type="PIRSR" id="PIRSR600732-50"/>
    </source>
</evidence>
<evidence type="ECO:0000256" key="1">
    <source>
        <dbReference type="ARBA" id="ARBA00004141"/>
    </source>
</evidence>